<dbReference type="EMBL" id="AZEI01000082">
    <property type="protein sequence ID" value="KRL15012.1"/>
    <property type="molecule type" value="Genomic_DNA"/>
</dbReference>
<comment type="caution">
    <text evidence="5">The sequence shown here is derived from an EMBL/GenBank/DDBJ whole genome shotgun (WGS) entry which is preliminary data.</text>
</comment>
<dbReference type="Pfam" id="PF19087">
    <property type="entry name" value="DUF5776"/>
    <property type="match status" value="1"/>
</dbReference>
<keyword evidence="2" id="KW-1133">Transmembrane helix</keyword>
<evidence type="ECO:0000259" key="4">
    <source>
        <dbReference type="Pfam" id="PF19087"/>
    </source>
</evidence>
<feature type="domain" description="Ig-like" evidence="3">
    <location>
        <begin position="350"/>
        <end position="407"/>
    </location>
</feature>
<evidence type="ECO:0000313" key="6">
    <source>
        <dbReference type="Proteomes" id="UP000051977"/>
    </source>
</evidence>
<feature type="domain" description="DUF5776" evidence="4">
    <location>
        <begin position="545"/>
        <end position="613"/>
    </location>
</feature>
<feature type="compositionally biased region" description="Low complexity" evidence="1">
    <location>
        <begin position="411"/>
        <end position="452"/>
    </location>
</feature>
<evidence type="ECO:0000256" key="2">
    <source>
        <dbReference type="SAM" id="Phobius"/>
    </source>
</evidence>
<dbReference type="RefSeq" id="WP_056983337.1">
    <property type="nucleotide sequence ID" value="NZ_AZEI01000082.1"/>
</dbReference>
<evidence type="ECO:0000259" key="3">
    <source>
        <dbReference type="Pfam" id="PF07523"/>
    </source>
</evidence>
<keyword evidence="2" id="KW-0812">Transmembrane</keyword>
<evidence type="ECO:0000313" key="5">
    <source>
        <dbReference type="EMBL" id="KRL15012.1"/>
    </source>
</evidence>
<gene>
    <name evidence="5" type="ORF">FD12_GL001056</name>
</gene>
<sequence length="618" mass="67645">MMREKGTKYKHLVRDLLMIVSIVFVGMVYFGNQRASADENPVDLNGLHTTIWYTANGNNTPLFSLASSDGVSQSLDTMNLDKYKDLIVHYTAKNETGSTQSVEPSLTLPLFYGDLSENDGIVPGLTFDTSRASELTTSVEGNESGDKFNTYYKGSGDYTDQLPSTPLQVIWMAKELWTYTSLANNATVSISVPLKPTQEYDWANPSKLPLAVVSDMFYYSNSIQGYQSRAVWLRLYRSLVVQDFQTADYNTLVGTAKRNGIVKLFKDFAGDKTQANPQNMLPVEVTDHTQATVDSITPTDTAGEYTVTYTFDGVTKSVTATTVDKSYIDAKNFTVGYGSDWASQEFNGLTTHKDANGNGVTPLSKDVTVSIKLNGQAVGKVDTSKAGSVYDVTYTAGGASKTIQVTVGPQGNTPSNNGGGSSSNTTPNTTNNGNSTNNPVGNGNFNNGSTTTQPAVPNYAAKEGTAVYATKGIYLYKNANFKKSQRIAKYPKAKRVNRPMFVVTGYARSSNGTLRYKVRDVNHGKKTANKVGYITASRKYVVNVYYKTMPKNKQITVISKKGVHAYKNVNLTGKAKTYKNGKHLQVKKIVKHNLTTRYQLSNGYYVTGNKKLVIQGNY</sequence>
<dbReference type="InterPro" id="IPR044081">
    <property type="entry name" value="DUF5776"/>
</dbReference>
<evidence type="ECO:0000256" key="1">
    <source>
        <dbReference type="SAM" id="MobiDB-lite"/>
    </source>
</evidence>
<accession>A0ABR5PAE7</accession>
<dbReference type="Proteomes" id="UP000051977">
    <property type="component" value="Unassembled WGS sequence"/>
</dbReference>
<feature type="region of interest" description="Disordered" evidence="1">
    <location>
        <begin position="405"/>
        <end position="456"/>
    </location>
</feature>
<organism evidence="5 6">
    <name type="scientific">Lentilactobacillus rapi DSM 19907 = JCM 15042</name>
    <dbReference type="NCBI Taxonomy" id="1423795"/>
    <lineage>
        <taxon>Bacteria</taxon>
        <taxon>Bacillati</taxon>
        <taxon>Bacillota</taxon>
        <taxon>Bacilli</taxon>
        <taxon>Lactobacillales</taxon>
        <taxon>Lactobacillaceae</taxon>
        <taxon>Lentilactobacillus</taxon>
    </lineage>
</organism>
<reference evidence="5 6" key="1">
    <citation type="journal article" date="2015" name="Genome Announc.">
        <title>Expanding the biotechnology potential of lactobacilli through comparative genomics of 213 strains and associated genera.</title>
        <authorList>
            <person name="Sun Z."/>
            <person name="Harris H.M."/>
            <person name="McCann A."/>
            <person name="Guo C."/>
            <person name="Argimon S."/>
            <person name="Zhang W."/>
            <person name="Yang X."/>
            <person name="Jeffery I.B."/>
            <person name="Cooney J.C."/>
            <person name="Kagawa T.F."/>
            <person name="Liu W."/>
            <person name="Song Y."/>
            <person name="Salvetti E."/>
            <person name="Wrobel A."/>
            <person name="Rasinkangas P."/>
            <person name="Parkhill J."/>
            <person name="Rea M.C."/>
            <person name="O'Sullivan O."/>
            <person name="Ritari J."/>
            <person name="Douillard F.P."/>
            <person name="Paul Ross R."/>
            <person name="Yang R."/>
            <person name="Briner A.E."/>
            <person name="Felis G.E."/>
            <person name="de Vos W.M."/>
            <person name="Barrangou R."/>
            <person name="Klaenhammer T.R."/>
            <person name="Caufield P.W."/>
            <person name="Cui Y."/>
            <person name="Zhang H."/>
            <person name="O'Toole P.W."/>
        </authorList>
    </citation>
    <scope>NUCLEOTIDE SEQUENCE [LARGE SCALE GENOMIC DNA]</scope>
    <source>
        <strain evidence="5 6">DSM 19907</strain>
    </source>
</reference>
<keyword evidence="6" id="KW-1185">Reference proteome</keyword>
<keyword evidence="2" id="KW-0472">Membrane</keyword>
<dbReference type="InterPro" id="IPR022038">
    <property type="entry name" value="Ig-like_bact"/>
</dbReference>
<dbReference type="Pfam" id="PF07523">
    <property type="entry name" value="Big_3"/>
    <property type="match status" value="1"/>
</dbReference>
<feature type="transmembrane region" description="Helical" evidence="2">
    <location>
        <begin position="12"/>
        <end position="31"/>
    </location>
</feature>
<evidence type="ECO:0008006" key="7">
    <source>
        <dbReference type="Google" id="ProtNLM"/>
    </source>
</evidence>
<protein>
    <recommendedName>
        <fullName evidence="7">DUF5776 domain-containing protein</fullName>
    </recommendedName>
</protein>
<proteinExistence type="predicted"/>
<name>A0ABR5PAE7_9LACO</name>